<feature type="compositionally biased region" description="Basic and acidic residues" evidence="2">
    <location>
        <begin position="275"/>
        <end position="289"/>
    </location>
</feature>
<comment type="caution">
    <text evidence="3">The sequence shown here is derived from an EMBL/GenBank/DDBJ whole genome shotgun (WGS) entry which is preliminary data.</text>
</comment>
<dbReference type="Gene3D" id="3.30.70.1880">
    <property type="entry name" value="Protein of unknown function DUF881"/>
    <property type="match status" value="1"/>
</dbReference>
<dbReference type="Proteomes" id="UP001499974">
    <property type="component" value="Unassembled WGS sequence"/>
</dbReference>
<proteinExistence type="inferred from homology"/>
<name>A0ABP8Y0J7_9ACTN</name>
<evidence type="ECO:0000313" key="4">
    <source>
        <dbReference type="Proteomes" id="UP001499974"/>
    </source>
</evidence>
<dbReference type="EMBL" id="BAABKM010000005">
    <property type="protein sequence ID" value="GAA4718739.1"/>
    <property type="molecule type" value="Genomic_DNA"/>
</dbReference>
<evidence type="ECO:0000256" key="1">
    <source>
        <dbReference type="ARBA" id="ARBA00009108"/>
    </source>
</evidence>
<evidence type="ECO:0000256" key="2">
    <source>
        <dbReference type="SAM" id="MobiDB-lite"/>
    </source>
</evidence>
<organism evidence="3 4">
    <name type="scientific">Nocardioides conyzicola</name>
    <dbReference type="NCBI Taxonomy" id="1651781"/>
    <lineage>
        <taxon>Bacteria</taxon>
        <taxon>Bacillati</taxon>
        <taxon>Actinomycetota</taxon>
        <taxon>Actinomycetes</taxon>
        <taxon>Propionibacteriales</taxon>
        <taxon>Nocardioidaceae</taxon>
        <taxon>Nocardioides</taxon>
    </lineage>
</organism>
<dbReference type="PANTHER" id="PTHR37313:SF1">
    <property type="entry name" value="UPF0749 PROTEIN RV1823"/>
    <property type="match status" value="1"/>
</dbReference>
<dbReference type="Pfam" id="PF05949">
    <property type="entry name" value="DUF881"/>
    <property type="match status" value="1"/>
</dbReference>
<dbReference type="InterPro" id="IPR010273">
    <property type="entry name" value="DUF881"/>
</dbReference>
<sequence length="289" mass="30447">MPEAPPLPDRARTPLLTLITQESLDQDYQHVAQQRAAASREGSGAAVGRRGRWTAAVVVGAFGLIVTVAAVQTSAHAGVDSANRESLLQQIDDRRAQSAELQSRIVRLRESNVRQQTAYDTATASERAVSNRVERMAAQSGFGAVTGPGLVITVDDAPNGEAVSAQDLALLVNGLWEAGAEAISINGKRLTARSALFNSGPAINLNSAPPLSPPYVVSAIGDNRTLEADLIDTSTGLAFDNTAEALGFDVTMDTVDHLDLPAATLRQPRHAVKGTADDNRRPDGKETAP</sequence>
<gene>
    <name evidence="3" type="ORF">GCM10023349_43400</name>
</gene>
<accession>A0ABP8Y0J7</accession>
<keyword evidence="4" id="KW-1185">Reference proteome</keyword>
<dbReference type="RefSeq" id="WP_345523800.1">
    <property type="nucleotide sequence ID" value="NZ_BAABKM010000005.1"/>
</dbReference>
<dbReference type="PANTHER" id="PTHR37313">
    <property type="entry name" value="UPF0749 PROTEIN RV1825"/>
    <property type="match status" value="1"/>
</dbReference>
<evidence type="ECO:0000313" key="3">
    <source>
        <dbReference type="EMBL" id="GAA4718739.1"/>
    </source>
</evidence>
<reference evidence="4" key="1">
    <citation type="journal article" date="2019" name="Int. J. Syst. Evol. Microbiol.">
        <title>The Global Catalogue of Microorganisms (GCM) 10K type strain sequencing project: providing services to taxonomists for standard genome sequencing and annotation.</title>
        <authorList>
            <consortium name="The Broad Institute Genomics Platform"/>
            <consortium name="The Broad Institute Genome Sequencing Center for Infectious Disease"/>
            <person name="Wu L."/>
            <person name="Ma J."/>
        </authorList>
    </citation>
    <scope>NUCLEOTIDE SEQUENCE [LARGE SCALE GENOMIC DNA]</scope>
    <source>
        <strain evidence="4">JCM 18531</strain>
    </source>
</reference>
<comment type="similarity">
    <text evidence="1">Belongs to the UPF0749 family.</text>
</comment>
<feature type="region of interest" description="Disordered" evidence="2">
    <location>
        <begin position="267"/>
        <end position="289"/>
    </location>
</feature>
<protein>
    <submittedName>
        <fullName evidence="3">DUF881 domain-containing protein</fullName>
    </submittedName>
</protein>